<sequence>MTPLSHVSQAVRAFSSPLCTRHAYVKFDRKWRKSRIAPLNCFHCCCRLHHSHHPHRHCHYWIHYSILIHRTRCVRRSHLRTSLRYRRRLLHHPPHYTRFLLYTPFDYPLLNHLKKRFRHRRRFRQNRHHFQIHYFPLSHSKDFVSHLLQYRHHHSPIHWFHVSLRKSRCRQSPRQFRRKNASSRHRYHFHCFHPCH</sequence>
<dbReference type="AlphaFoldDB" id="A0A224YHC9"/>
<reference evidence="1" key="1">
    <citation type="journal article" date="2017" name="Parasit. Vectors">
        <title>Sialotranscriptomics of Rhipicephalus zambeziensis reveals intricate expression profiles of secretory proteins and suggests tight temporal transcriptional regulation during blood-feeding.</title>
        <authorList>
            <person name="de Castro M.H."/>
            <person name="de Klerk D."/>
            <person name="Pienaar R."/>
            <person name="Rees D.J.G."/>
            <person name="Mans B.J."/>
        </authorList>
    </citation>
    <scope>NUCLEOTIDE SEQUENCE</scope>
    <source>
        <tissue evidence="1">Salivary glands</tissue>
    </source>
</reference>
<evidence type="ECO:0000313" key="1">
    <source>
        <dbReference type="EMBL" id="MAA13603.1"/>
    </source>
</evidence>
<protein>
    <submittedName>
        <fullName evidence="1">Uncharacterized protein</fullName>
    </submittedName>
</protein>
<dbReference type="EMBL" id="GFPF01002457">
    <property type="protein sequence ID" value="MAA13603.1"/>
    <property type="molecule type" value="Transcribed_RNA"/>
</dbReference>
<name>A0A224YHC9_9ACAR</name>
<accession>A0A224YHC9</accession>
<organism evidence="1">
    <name type="scientific">Rhipicephalus zambeziensis</name>
    <dbReference type="NCBI Taxonomy" id="60191"/>
    <lineage>
        <taxon>Eukaryota</taxon>
        <taxon>Metazoa</taxon>
        <taxon>Ecdysozoa</taxon>
        <taxon>Arthropoda</taxon>
        <taxon>Chelicerata</taxon>
        <taxon>Arachnida</taxon>
        <taxon>Acari</taxon>
        <taxon>Parasitiformes</taxon>
        <taxon>Ixodida</taxon>
        <taxon>Ixodoidea</taxon>
        <taxon>Ixodidae</taxon>
        <taxon>Rhipicephalinae</taxon>
        <taxon>Rhipicephalus</taxon>
        <taxon>Rhipicephalus</taxon>
    </lineage>
</organism>
<proteinExistence type="predicted"/>